<dbReference type="InterPro" id="IPR036291">
    <property type="entry name" value="NAD(P)-bd_dom_sf"/>
</dbReference>
<reference evidence="4 5" key="1">
    <citation type="submission" date="2019-07" db="EMBL/GenBank/DDBJ databases">
        <authorList>
            <person name="Zhao L.H."/>
        </authorList>
    </citation>
    <scope>NUCLEOTIDE SEQUENCE [LARGE SCALE GENOMIC DNA]</scope>
    <source>
        <strain evidence="4 5">Co35</strain>
    </source>
</reference>
<evidence type="ECO:0000313" key="4">
    <source>
        <dbReference type="EMBL" id="TSD55830.1"/>
    </source>
</evidence>
<dbReference type="InterPro" id="IPR002347">
    <property type="entry name" value="SDR_fam"/>
</dbReference>
<name>A0A554RNX7_9ACTN</name>
<dbReference type="AlphaFoldDB" id="A0A554RNX7"/>
<dbReference type="PANTHER" id="PTHR43669">
    <property type="entry name" value="5-KETO-D-GLUCONATE 5-REDUCTASE"/>
    <property type="match status" value="1"/>
</dbReference>
<evidence type="ECO:0000256" key="1">
    <source>
        <dbReference type="ARBA" id="ARBA00006484"/>
    </source>
</evidence>
<dbReference type="PRINTS" id="PR00081">
    <property type="entry name" value="GDHRDH"/>
</dbReference>
<dbReference type="Gene3D" id="3.40.50.720">
    <property type="entry name" value="NAD(P)-binding Rossmann-like Domain"/>
    <property type="match status" value="1"/>
</dbReference>
<comment type="caution">
    <text evidence="4">The sequence shown here is derived from an EMBL/GenBank/DDBJ whole genome shotgun (WGS) entry which is preliminary data.</text>
</comment>
<proteinExistence type="inferred from homology"/>
<feature type="domain" description="Ketoreductase" evidence="3">
    <location>
        <begin position="8"/>
        <end position="185"/>
    </location>
</feature>
<sequence>MDLRLRDRTVLVTGASSGVGLATARMLLAEGANVAACARDAERLDATLRAAQADTEAPGRIHAVSADVTDAAAMGSFVDSAVQAFGGIDGVVCNAGRSLMATIDETTDDQIREEFELKLFGVLNIVRAAAKHLAASEVASVVAVNAILARQPEAKLAITSAARAGLLNLTQTLSHSLGADGIRVNSVLLGLVDTGQWTRRYESSGSDLDYAEWTGRLAADRGIVLGRLGTAEEVAFPIVSLLSPLSGYTTGACIDVGGGVARYV</sequence>
<comment type="similarity">
    <text evidence="1">Belongs to the short-chain dehydrogenases/reductases (SDR) family.</text>
</comment>
<dbReference type="InterPro" id="IPR057326">
    <property type="entry name" value="KR_dom"/>
</dbReference>
<gene>
    <name evidence="4" type="ORF">FNM00_16355</name>
</gene>
<dbReference type="EMBL" id="VLNT01000020">
    <property type="protein sequence ID" value="TSD55830.1"/>
    <property type="molecule type" value="Genomic_DNA"/>
</dbReference>
<organism evidence="4 5">
    <name type="scientific">Aeromicrobium piscarium</name>
    <dbReference type="NCBI Taxonomy" id="2590901"/>
    <lineage>
        <taxon>Bacteria</taxon>
        <taxon>Bacillati</taxon>
        <taxon>Actinomycetota</taxon>
        <taxon>Actinomycetes</taxon>
        <taxon>Propionibacteriales</taxon>
        <taxon>Nocardioidaceae</taxon>
        <taxon>Aeromicrobium</taxon>
    </lineage>
</organism>
<dbReference type="OrthoDB" id="9804774at2"/>
<protein>
    <submittedName>
        <fullName evidence="4">SDR family oxidoreductase</fullName>
    </submittedName>
</protein>
<keyword evidence="5" id="KW-1185">Reference proteome</keyword>
<dbReference type="NCBIfam" id="NF005468">
    <property type="entry name" value="PRK07062.1"/>
    <property type="match status" value="1"/>
</dbReference>
<dbReference type="SUPFAM" id="SSF51735">
    <property type="entry name" value="NAD(P)-binding Rossmann-fold domains"/>
    <property type="match status" value="1"/>
</dbReference>
<dbReference type="PANTHER" id="PTHR43669:SF3">
    <property type="entry name" value="ALCOHOL DEHYDROGENASE, PUTATIVE (AFU_ORTHOLOGUE AFUA_3G03445)-RELATED"/>
    <property type="match status" value="1"/>
</dbReference>
<accession>A0A554RNX7</accession>
<evidence type="ECO:0000259" key="3">
    <source>
        <dbReference type="SMART" id="SM00822"/>
    </source>
</evidence>
<keyword evidence="2" id="KW-0560">Oxidoreductase</keyword>
<dbReference type="RefSeq" id="WP_143914611.1">
    <property type="nucleotide sequence ID" value="NZ_VLNT01000020.1"/>
</dbReference>
<dbReference type="GO" id="GO:0016491">
    <property type="term" value="F:oxidoreductase activity"/>
    <property type="evidence" value="ECO:0007669"/>
    <property type="project" value="UniProtKB-KW"/>
</dbReference>
<dbReference type="SMART" id="SM00822">
    <property type="entry name" value="PKS_KR"/>
    <property type="match status" value="1"/>
</dbReference>
<evidence type="ECO:0000313" key="5">
    <source>
        <dbReference type="Proteomes" id="UP000316988"/>
    </source>
</evidence>
<evidence type="ECO:0000256" key="2">
    <source>
        <dbReference type="ARBA" id="ARBA00023002"/>
    </source>
</evidence>
<dbReference type="Pfam" id="PF00106">
    <property type="entry name" value="adh_short"/>
    <property type="match status" value="1"/>
</dbReference>
<dbReference type="Proteomes" id="UP000316988">
    <property type="component" value="Unassembled WGS sequence"/>
</dbReference>
<dbReference type="FunFam" id="3.40.50.720:FF:000084">
    <property type="entry name" value="Short-chain dehydrogenase reductase"/>
    <property type="match status" value="1"/>
</dbReference>